<organism evidence="2 3">
    <name type="scientific">Saccharopolyspora elongata</name>
    <dbReference type="NCBI Taxonomy" id="2530387"/>
    <lineage>
        <taxon>Bacteria</taxon>
        <taxon>Bacillati</taxon>
        <taxon>Actinomycetota</taxon>
        <taxon>Actinomycetes</taxon>
        <taxon>Pseudonocardiales</taxon>
        <taxon>Pseudonocardiaceae</taxon>
        <taxon>Saccharopolyspora</taxon>
    </lineage>
</organism>
<protein>
    <submittedName>
        <fullName evidence="2">FAD-dependent oxidoreductase</fullName>
    </submittedName>
</protein>
<dbReference type="Pfam" id="PF01494">
    <property type="entry name" value="FAD_binding_3"/>
    <property type="match status" value="1"/>
</dbReference>
<dbReference type="SUPFAM" id="SSF51905">
    <property type="entry name" value="FAD/NAD(P)-binding domain"/>
    <property type="match status" value="1"/>
</dbReference>
<evidence type="ECO:0000259" key="1">
    <source>
        <dbReference type="Pfam" id="PF01494"/>
    </source>
</evidence>
<dbReference type="PANTHER" id="PTHR46865">
    <property type="entry name" value="OXIDOREDUCTASE-RELATED"/>
    <property type="match status" value="1"/>
</dbReference>
<dbReference type="InterPro" id="IPR002938">
    <property type="entry name" value="FAD-bd"/>
</dbReference>
<accession>A0A4R4ZAC4</accession>
<dbReference type="Gene3D" id="3.50.50.60">
    <property type="entry name" value="FAD/NAD(P)-binding domain"/>
    <property type="match status" value="1"/>
</dbReference>
<dbReference type="InterPro" id="IPR051704">
    <property type="entry name" value="FAD_aromatic-hydroxylase"/>
</dbReference>
<reference evidence="2 3" key="1">
    <citation type="submission" date="2019-03" db="EMBL/GenBank/DDBJ databases">
        <title>Draft genome sequences of novel Actinobacteria.</title>
        <authorList>
            <person name="Sahin N."/>
            <person name="Ay H."/>
            <person name="Saygin H."/>
        </authorList>
    </citation>
    <scope>NUCLEOTIDE SEQUENCE [LARGE SCALE GENOMIC DNA]</scope>
    <source>
        <strain evidence="2 3">7K502</strain>
    </source>
</reference>
<name>A0A4R4ZAC4_9PSEU</name>
<dbReference type="PANTHER" id="PTHR46865:SF8">
    <property type="entry name" value="POSSIBLE OXIDOREDUCTASE"/>
    <property type="match status" value="1"/>
</dbReference>
<sequence>MKVVICGAGIAGLALAGSLMHTGIEVVVVERARRPREQGYMIDFFGPGYDAAEHLGVLPRLVELGYRVEEAAYLDAAGRRRAGLGYERFARSLGGRLLSIMRPDLERALREHVSDATDLRFGSVVVGVESGSDGVRVALSDGSAVEGDVLVGADGIHSTVRRLVFGEEERYLRYLGFHTVAYTFEDREVSRLVGDRFCLTDTVEQQMGFYGLRDGRVAVFAVHRTDNPNLPDDPQAEVQRKYASLGWIAPRALAQCPPASELYYDQVAQIQIDRWSAGRVVLLGDACQAVSLLAGQGASLAVGGAVVLGRQLAAEPIGTALERYQELWRPVVAEKQQVGRRLVPWFLPKSRLRLAMRRMMMRMTGLPGADRFFGSALAGKSGLPL</sequence>
<dbReference type="RefSeq" id="WP_132481758.1">
    <property type="nucleotide sequence ID" value="NZ_SMKW01000004.1"/>
</dbReference>
<dbReference type="Proteomes" id="UP000294947">
    <property type="component" value="Unassembled WGS sequence"/>
</dbReference>
<dbReference type="PRINTS" id="PR00420">
    <property type="entry name" value="RNGMNOXGNASE"/>
</dbReference>
<dbReference type="AlphaFoldDB" id="A0A4R4ZAC4"/>
<dbReference type="GO" id="GO:0071949">
    <property type="term" value="F:FAD binding"/>
    <property type="evidence" value="ECO:0007669"/>
    <property type="project" value="InterPro"/>
</dbReference>
<dbReference type="OrthoDB" id="3356051at2"/>
<keyword evidence="3" id="KW-1185">Reference proteome</keyword>
<proteinExistence type="predicted"/>
<comment type="caution">
    <text evidence="2">The sequence shown here is derived from an EMBL/GenBank/DDBJ whole genome shotgun (WGS) entry which is preliminary data.</text>
</comment>
<dbReference type="Gene3D" id="3.30.9.10">
    <property type="entry name" value="D-Amino Acid Oxidase, subunit A, domain 2"/>
    <property type="match status" value="1"/>
</dbReference>
<gene>
    <name evidence="2" type="ORF">E1288_05300</name>
</gene>
<dbReference type="InterPro" id="IPR036188">
    <property type="entry name" value="FAD/NAD-bd_sf"/>
</dbReference>
<feature type="domain" description="FAD-binding" evidence="1">
    <location>
        <begin position="2"/>
        <end position="322"/>
    </location>
</feature>
<evidence type="ECO:0000313" key="2">
    <source>
        <dbReference type="EMBL" id="TDD55268.1"/>
    </source>
</evidence>
<evidence type="ECO:0000313" key="3">
    <source>
        <dbReference type="Proteomes" id="UP000294947"/>
    </source>
</evidence>
<dbReference type="EMBL" id="SMKW01000004">
    <property type="protein sequence ID" value="TDD55268.1"/>
    <property type="molecule type" value="Genomic_DNA"/>
</dbReference>